<organism evidence="1 2">
    <name type="scientific">Streptococcus suis</name>
    <dbReference type="NCBI Taxonomy" id="1307"/>
    <lineage>
        <taxon>Bacteria</taxon>
        <taxon>Bacillati</taxon>
        <taxon>Bacillota</taxon>
        <taxon>Bacilli</taxon>
        <taxon>Lactobacillales</taxon>
        <taxon>Streptococcaceae</taxon>
        <taxon>Streptococcus</taxon>
    </lineage>
</organism>
<evidence type="ECO:0000313" key="2">
    <source>
        <dbReference type="Proteomes" id="UP000309259"/>
    </source>
</evidence>
<name>A0A2I5N5U1_STRSU</name>
<dbReference type="Proteomes" id="UP000309259">
    <property type="component" value="Unassembled WGS sequence"/>
</dbReference>
<reference evidence="1 2" key="1">
    <citation type="submission" date="2019-04" db="EMBL/GenBank/DDBJ databases">
        <title>Genome analysis of Streptococcus suis strain WUSS327.</title>
        <authorList>
            <person name="Chen H."/>
            <person name="Gao X."/>
            <person name="Wu Z."/>
        </authorList>
    </citation>
    <scope>NUCLEOTIDE SEQUENCE [LARGE SCALE GENOMIC DNA]</scope>
    <source>
        <strain evidence="1 2">WUSS327</strain>
    </source>
</reference>
<gene>
    <name evidence="1" type="ORF">FAJ35_09185</name>
</gene>
<comment type="caution">
    <text evidence="1">The sequence shown here is derived from an EMBL/GenBank/DDBJ whole genome shotgun (WGS) entry which is preliminary data.</text>
</comment>
<accession>A0A2I5N5U1</accession>
<dbReference type="AlphaFoldDB" id="A0A2I5N5U1"/>
<protein>
    <submittedName>
        <fullName evidence="1">Uncharacterized protein</fullName>
    </submittedName>
</protein>
<evidence type="ECO:0000313" key="1">
    <source>
        <dbReference type="EMBL" id="TII00514.1"/>
    </source>
</evidence>
<dbReference type="EMBL" id="SSXL01000036">
    <property type="protein sequence ID" value="TII00514.1"/>
    <property type="molecule type" value="Genomic_DNA"/>
</dbReference>
<sequence length="91" mass="10932">MSFNGIRLLPDYGCKIEIDVVQLLKENEFLKDELYNRAYKDIERQEIEIETLKDKCVDLMLENADYIWDEMARETAKKRANTRKWRVKACI</sequence>
<dbReference type="RefSeq" id="WP_024376882.1">
    <property type="nucleotide sequence ID" value="NZ_CP071697.1"/>
</dbReference>
<proteinExistence type="predicted"/>